<accession>A0A8S5LWD5</accession>
<protein>
    <recommendedName>
        <fullName evidence="2">Lipoprotein</fullName>
    </recommendedName>
</protein>
<reference evidence="1" key="1">
    <citation type="journal article" date="2021" name="Proc. Natl. Acad. Sci. U.S.A.">
        <title>A Catalog of Tens of Thousands of Viruses from Human Metagenomes Reveals Hidden Associations with Chronic Diseases.</title>
        <authorList>
            <person name="Tisza M.J."/>
            <person name="Buck C.B."/>
        </authorList>
    </citation>
    <scope>NUCLEOTIDE SEQUENCE</scope>
    <source>
        <strain evidence="1">CtqYq4</strain>
    </source>
</reference>
<sequence>MKKIIVGVASVLASALLMAGCNKQIVDLTYEYNWAQLKMPDGTIVEGNIESWCDYEGDQLQVVIDGVTYLVHSSNIVMRH</sequence>
<evidence type="ECO:0000313" key="1">
    <source>
        <dbReference type="EMBL" id="DAD74107.1"/>
    </source>
</evidence>
<organism evidence="1">
    <name type="scientific">Myoviridae sp. ctqYq4</name>
    <dbReference type="NCBI Taxonomy" id="2826702"/>
    <lineage>
        <taxon>Viruses</taxon>
        <taxon>Duplodnaviria</taxon>
        <taxon>Heunggongvirae</taxon>
        <taxon>Uroviricota</taxon>
        <taxon>Caudoviricetes</taxon>
    </lineage>
</organism>
<evidence type="ECO:0008006" key="2">
    <source>
        <dbReference type="Google" id="ProtNLM"/>
    </source>
</evidence>
<dbReference type="PROSITE" id="PS51257">
    <property type="entry name" value="PROKAR_LIPOPROTEIN"/>
    <property type="match status" value="1"/>
</dbReference>
<proteinExistence type="predicted"/>
<dbReference type="EMBL" id="BK014752">
    <property type="protein sequence ID" value="DAD74107.1"/>
    <property type="molecule type" value="Genomic_DNA"/>
</dbReference>
<name>A0A8S5LWD5_9CAUD</name>